<evidence type="ECO:0008006" key="5">
    <source>
        <dbReference type="Google" id="ProtNLM"/>
    </source>
</evidence>
<dbReference type="RefSeq" id="WP_268755056.1">
    <property type="nucleotide sequence ID" value="NZ_CP113836.1"/>
</dbReference>
<keyword evidence="2" id="KW-0472">Membrane</keyword>
<feature type="compositionally biased region" description="Low complexity" evidence="1">
    <location>
        <begin position="30"/>
        <end position="42"/>
    </location>
</feature>
<organism evidence="3 4">
    <name type="scientific">Amycolatopsis cynarae</name>
    <dbReference type="NCBI Taxonomy" id="2995223"/>
    <lineage>
        <taxon>Bacteria</taxon>
        <taxon>Bacillati</taxon>
        <taxon>Actinomycetota</taxon>
        <taxon>Actinomycetes</taxon>
        <taxon>Pseudonocardiales</taxon>
        <taxon>Pseudonocardiaceae</taxon>
        <taxon>Amycolatopsis</taxon>
    </lineage>
</organism>
<dbReference type="Proteomes" id="UP001163203">
    <property type="component" value="Chromosome"/>
</dbReference>
<evidence type="ECO:0000313" key="3">
    <source>
        <dbReference type="EMBL" id="WAL64831.1"/>
    </source>
</evidence>
<dbReference type="EMBL" id="CP113836">
    <property type="protein sequence ID" value="WAL64831.1"/>
    <property type="molecule type" value="Genomic_DNA"/>
</dbReference>
<evidence type="ECO:0000313" key="4">
    <source>
        <dbReference type="Proteomes" id="UP001163203"/>
    </source>
</evidence>
<keyword evidence="4" id="KW-1185">Reference proteome</keyword>
<reference evidence="3" key="1">
    <citation type="submission" date="2022-11" db="EMBL/GenBank/DDBJ databases">
        <authorList>
            <person name="Mo P."/>
        </authorList>
    </citation>
    <scope>NUCLEOTIDE SEQUENCE</scope>
    <source>
        <strain evidence="3">HUAS 11-8</strain>
    </source>
</reference>
<feature type="compositionally biased region" description="Gly residues" evidence="1">
    <location>
        <begin position="87"/>
        <end position="110"/>
    </location>
</feature>
<evidence type="ECO:0000256" key="1">
    <source>
        <dbReference type="SAM" id="MobiDB-lite"/>
    </source>
</evidence>
<proteinExistence type="predicted"/>
<feature type="region of interest" description="Disordered" evidence="1">
    <location>
        <begin position="1"/>
        <end position="42"/>
    </location>
</feature>
<sequence length="122" mass="11582">MTFTPSPGEQHAAYPQTDAFTRPGMPPQAPTAAEAAPAPAAKPVRKFSSGVLAVLAAATLVVGGSVGFVIGHGTGSGSQTPPSMGQGVPGYGGQGGPDGYGPPGMNGGTGQDSSAGNSGTSG</sequence>
<evidence type="ECO:0000256" key="2">
    <source>
        <dbReference type="SAM" id="Phobius"/>
    </source>
</evidence>
<keyword evidence="2" id="KW-0812">Transmembrane</keyword>
<name>A0ABY7B1P2_9PSEU</name>
<feature type="transmembrane region" description="Helical" evidence="2">
    <location>
        <begin position="51"/>
        <end position="71"/>
    </location>
</feature>
<feature type="region of interest" description="Disordered" evidence="1">
    <location>
        <begin position="69"/>
        <end position="122"/>
    </location>
</feature>
<gene>
    <name evidence="3" type="ORF">ORV05_28425</name>
</gene>
<protein>
    <recommendedName>
        <fullName evidence="5">Serine/threonine protein kinase</fullName>
    </recommendedName>
</protein>
<accession>A0ABY7B1P2</accession>
<keyword evidence="2" id="KW-1133">Transmembrane helix</keyword>
<feature type="compositionally biased region" description="Polar residues" evidence="1">
    <location>
        <begin position="112"/>
        <end position="122"/>
    </location>
</feature>